<organism evidence="1 2">
    <name type="scientific">Goodfellowiella coeruleoviolacea</name>
    <dbReference type="NCBI Taxonomy" id="334858"/>
    <lineage>
        <taxon>Bacteria</taxon>
        <taxon>Bacillati</taxon>
        <taxon>Actinomycetota</taxon>
        <taxon>Actinomycetes</taxon>
        <taxon>Pseudonocardiales</taxon>
        <taxon>Pseudonocardiaceae</taxon>
        <taxon>Goodfellowiella</taxon>
    </lineage>
</organism>
<keyword evidence="2" id="KW-1185">Reference proteome</keyword>
<dbReference type="RefSeq" id="WP_253780546.1">
    <property type="nucleotide sequence ID" value="NZ_JAMTCK010000031.1"/>
</dbReference>
<evidence type="ECO:0000313" key="1">
    <source>
        <dbReference type="EMBL" id="MCP2170347.1"/>
    </source>
</evidence>
<evidence type="ECO:0000313" key="2">
    <source>
        <dbReference type="Proteomes" id="UP001206128"/>
    </source>
</evidence>
<protein>
    <submittedName>
        <fullName evidence="1">Uncharacterized protein</fullName>
    </submittedName>
</protein>
<dbReference type="Proteomes" id="UP001206128">
    <property type="component" value="Unassembled WGS sequence"/>
</dbReference>
<name>A0AAE3KKN7_9PSEU</name>
<accession>A0AAE3KKN7</accession>
<dbReference type="EMBL" id="JAMTCK010000031">
    <property type="protein sequence ID" value="MCP2170347.1"/>
    <property type="molecule type" value="Genomic_DNA"/>
</dbReference>
<proteinExistence type="predicted"/>
<gene>
    <name evidence="1" type="ORF">LX83_007238</name>
</gene>
<comment type="caution">
    <text evidence="1">The sequence shown here is derived from an EMBL/GenBank/DDBJ whole genome shotgun (WGS) entry which is preliminary data.</text>
</comment>
<reference evidence="1" key="1">
    <citation type="submission" date="2022-06" db="EMBL/GenBank/DDBJ databases">
        <title>Genomic Encyclopedia of Archaeal and Bacterial Type Strains, Phase II (KMG-II): from individual species to whole genera.</title>
        <authorList>
            <person name="Goeker M."/>
        </authorList>
    </citation>
    <scope>NUCLEOTIDE SEQUENCE</scope>
    <source>
        <strain evidence="1">DSM 43935</strain>
    </source>
</reference>
<sequence>MSRNDHVWWHGPDDKQSHAFRTAHTTDPTRTVYRAAGECGVTVQANEVIRETTKTPCTLCLLATMVANLPVPAQPDAAPVISDAELRRRCPLLADRLTAFCVKLRSSSPPSLHEMRDLARSMVLLGGSMYDRADAGTAITVAVNHLGELADRFAPRDGDQVED</sequence>
<dbReference type="AlphaFoldDB" id="A0AAE3KKN7"/>